<feature type="transmembrane region" description="Helical" evidence="5">
    <location>
        <begin position="78"/>
        <end position="99"/>
    </location>
</feature>
<dbReference type="InterPro" id="IPR011527">
    <property type="entry name" value="ABC1_TM_dom"/>
</dbReference>
<evidence type="ECO:0000256" key="4">
    <source>
        <dbReference type="ARBA" id="ARBA00023136"/>
    </source>
</evidence>
<keyword evidence="8" id="KW-1185">Reference proteome</keyword>
<proteinExistence type="predicted"/>
<evidence type="ECO:0000256" key="2">
    <source>
        <dbReference type="ARBA" id="ARBA00022692"/>
    </source>
</evidence>
<accession>A0A816FEP3</accession>
<dbReference type="PANTHER" id="PTHR43394:SF27">
    <property type="entry name" value="ATP-DEPENDENT TRANSLOCASE ABCB1-LIKE"/>
    <property type="match status" value="1"/>
</dbReference>
<dbReference type="GO" id="GO:0005524">
    <property type="term" value="F:ATP binding"/>
    <property type="evidence" value="ECO:0007669"/>
    <property type="project" value="InterPro"/>
</dbReference>
<dbReference type="Gene3D" id="3.40.50.300">
    <property type="entry name" value="P-loop containing nucleotide triphosphate hydrolases"/>
    <property type="match status" value="1"/>
</dbReference>
<name>A0A816FEP3_ADIRI</name>
<dbReference type="InterPro" id="IPR039421">
    <property type="entry name" value="Type_1_exporter"/>
</dbReference>
<dbReference type="PANTHER" id="PTHR43394">
    <property type="entry name" value="ATP-DEPENDENT PERMEASE MDL1, MITOCHONDRIAL"/>
    <property type="match status" value="1"/>
</dbReference>
<keyword evidence="3 5" id="KW-1133">Transmembrane helix</keyword>
<evidence type="ECO:0000256" key="5">
    <source>
        <dbReference type="SAM" id="Phobius"/>
    </source>
</evidence>
<comment type="subcellular location">
    <subcellularLocation>
        <location evidence="1">Membrane</location>
        <topology evidence="1">Multi-pass membrane protein</topology>
    </subcellularLocation>
</comment>
<dbReference type="Pfam" id="PF00664">
    <property type="entry name" value="ABC_membrane"/>
    <property type="match status" value="1"/>
</dbReference>
<reference evidence="7" key="1">
    <citation type="submission" date="2021-02" db="EMBL/GenBank/DDBJ databases">
        <authorList>
            <person name="Nowell W R."/>
        </authorList>
    </citation>
    <scope>NUCLEOTIDE SEQUENCE</scope>
</reference>
<keyword evidence="4 5" id="KW-0472">Membrane</keyword>
<dbReference type="InterPro" id="IPR027417">
    <property type="entry name" value="P-loop_NTPase"/>
</dbReference>
<dbReference type="SUPFAM" id="SSF90123">
    <property type="entry name" value="ABC transporter transmembrane region"/>
    <property type="match status" value="1"/>
</dbReference>
<dbReference type="Gene3D" id="1.20.1560.10">
    <property type="entry name" value="ABC transporter type 1, transmembrane domain"/>
    <property type="match status" value="1"/>
</dbReference>
<evidence type="ECO:0000259" key="6">
    <source>
        <dbReference type="PROSITE" id="PS50929"/>
    </source>
</evidence>
<dbReference type="EMBL" id="CAJNOR010011347">
    <property type="protein sequence ID" value="CAF1660609.1"/>
    <property type="molecule type" value="Genomic_DNA"/>
</dbReference>
<dbReference type="GO" id="GO:0015421">
    <property type="term" value="F:ABC-type oligopeptide transporter activity"/>
    <property type="evidence" value="ECO:0007669"/>
    <property type="project" value="TreeGrafter"/>
</dbReference>
<evidence type="ECO:0000313" key="7">
    <source>
        <dbReference type="EMBL" id="CAF1660609.1"/>
    </source>
</evidence>
<evidence type="ECO:0000256" key="3">
    <source>
        <dbReference type="ARBA" id="ARBA00022989"/>
    </source>
</evidence>
<dbReference type="InterPro" id="IPR036640">
    <property type="entry name" value="ABC1_TM_sf"/>
</dbReference>
<evidence type="ECO:0000256" key="1">
    <source>
        <dbReference type="ARBA" id="ARBA00004141"/>
    </source>
</evidence>
<organism evidence="7 8">
    <name type="scientific">Adineta ricciae</name>
    <name type="common">Rotifer</name>
    <dbReference type="NCBI Taxonomy" id="249248"/>
    <lineage>
        <taxon>Eukaryota</taxon>
        <taxon>Metazoa</taxon>
        <taxon>Spiralia</taxon>
        <taxon>Gnathifera</taxon>
        <taxon>Rotifera</taxon>
        <taxon>Eurotatoria</taxon>
        <taxon>Bdelloidea</taxon>
        <taxon>Adinetida</taxon>
        <taxon>Adinetidae</taxon>
        <taxon>Adineta</taxon>
    </lineage>
</organism>
<keyword evidence="2 5" id="KW-0812">Transmembrane</keyword>
<dbReference type="PROSITE" id="PS50929">
    <property type="entry name" value="ABC_TM1F"/>
    <property type="match status" value="1"/>
</dbReference>
<dbReference type="AlphaFoldDB" id="A0A816FEP3"/>
<dbReference type="GO" id="GO:0005743">
    <property type="term" value="C:mitochondrial inner membrane"/>
    <property type="evidence" value="ECO:0007669"/>
    <property type="project" value="TreeGrafter"/>
</dbReference>
<evidence type="ECO:0000313" key="8">
    <source>
        <dbReference type="Proteomes" id="UP000663828"/>
    </source>
</evidence>
<dbReference type="GO" id="GO:0090374">
    <property type="term" value="P:oligopeptide export from mitochondrion"/>
    <property type="evidence" value="ECO:0007669"/>
    <property type="project" value="TreeGrafter"/>
</dbReference>
<comment type="caution">
    <text evidence="7">The sequence shown here is derived from an EMBL/GenBank/DDBJ whole genome shotgun (WGS) entry which is preliminary data.</text>
</comment>
<protein>
    <recommendedName>
        <fullName evidence="6">ABC transmembrane type-1 domain-containing protein</fullName>
    </recommendedName>
</protein>
<dbReference type="Proteomes" id="UP000663828">
    <property type="component" value="Unassembled WGS sequence"/>
</dbReference>
<gene>
    <name evidence="7" type="ORF">XAT740_LOCUS56788</name>
</gene>
<feature type="domain" description="ABC transmembrane type-1" evidence="6">
    <location>
        <begin position="51"/>
        <end position="144"/>
    </location>
</feature>
<sequence>MAFSSPELNFHKNIGFLAFLPLKTKTSISLISGKVVALEILYRMVYNSLTAFGGQHHERIRYEQSLADAKKAGLRKGLYLGISQAFVNISLYGAVALIFWYGPYLARIECWNYDAGVVMIIFTSCLFATNSISMFIPYIVAFIDAAVAGAKVFAVIDRKSPIDYTNHTNNQPHVVRGDIELRNVTFNYPARKEKKPVNYLLFSFYIIHLESL</sequence>